<dbReference type="InParanoid" id="A0A5J5EN06"/>
<feature type="compositionally biased region" description="Low complexity" evidence="1">
    <location>
        <begin position="12"/>
        <end position="23"/>
    </location>
</feature>
<dbReference type="Pfam" id="PF14475">
    <property type="entry name" value="Mso1_Sec1_bdg"/>
    <property type="match status" value="1"/>
</dbReference>
<organism evidence="3 4">
    <name type="scientific">Sphaerosporella brunnea</name>
    <dbReference type="NCBI Taxonomy" id="1250544"/>
    <lineage>
        <taxon>Eukaryota</taxon>
        <taxon>Fungi</taxon>
        <taxon>Dikarya</taxon>
        <taxon>Ascomycota</taxon>
        <taxon>Pezizomycotina</taxon>
        <taxon>Pezizomycetes</taxon>
        <taxon>Pezizales</taxon>
        <taxon>Pyronemataceae</taxon>
        <taxon>Sphaerosporella</taxon>
    </lineage>
</organism>
<evidence type="ECO:0000256" key="1">
    <source>
        <dbReference type="SAM" id="MobiDB-lite"/>
    </source>
</evidence>
<protein>
    <recommendedName>
        <fullName evidence="2">Mso1 N-terminal domain-containing protein</fullName>
    </recommendedName>
</protein>
<feature type="compositionally biased region" description="Basic and acidic residues" evidence="1">
    <location>
        <begin position="222"/>
        <end position="231"/>
    </location>
</feature>
<proteinExistence type="predicted"/>
<name>A0A5J5EN06_9PEZI</name>
<keyword evidence="4" id="KW-1185">Reference proteome</keyword>
<reference evidence="3 4" key="1">
    <citation type="submission" date="2019-09" db="EMBL/GenBank/DDBJ databases">
        <title>Draft genome of the ectomycorrhizal ascomycete Sphaerosporella brunnea.</title>
        <authorList>
            <consortium name="DOE Joint Genome Institute"/>
            <person name="Benucci G.M."/>
            <person name="Marozzi G."/>
            <person name="Antonielli L."/>
            <person name="Sanchez S."/>
            <person name="Marco P."/>
            <person name="Wang X."/>
            <person name="Falini L.B."/>
            <person name="Barry K."/>
            <person name="Haridas S."/>
            <person name="Lipzen A."/>
            <person name="Labutti K."/>
            <person name="Grigoriev I.V."/>
            <person name="Murat C."/>
            <person name="Martin F."/>
            <person name="Albertini E."/>
            <person name="Donnini D."/>
            <person name="Bonito G."/>
        </authorList>
    </citation>
    <scope>NUCLEOTIDE SEQUENCE [LARGE SCALE GENOMIC DNA]</scope>
    <source>
        <strain evidence="3 4">Sb_GMNB300</strain>
    </source>
</reference>
<evidence type="ECO:0000259" key="2">
    <source>
        <dbReference type="Pfam" id="PF14475"/>
    </source>
</evidence>
<dbReference type="Proteomes" id="UP000326924">
    <property type="component" value="Unassembled WGS sequence"/>
</dbReference>
<dbReference type="AlphaFoldDB" id="A0A5J5EN06"/>
<dbReference type="InterPro" id="IPR028095">
    <property type="entry name" value="Mso1_N_dom"/>
</dbReference>
<sequence>MPVLKALPSHRPSPSNPTSLSLPQNTMSYFSNILTATKTRYASLRQGDEADGDTEDDSHITRVLRNYYAEQVQHGRPYPTWLPPPQNARSNSPATSLRNTYGRRQAPAAQAANHQSGTSLSDIWDAPADQQRPTIGRMASAGSASRPQLFPDEPSGAPGGGGGNLTAQQRIKERLWGSRGAASSPPPQQMQAPGGGRVEMPMGPPRGDGGQQPYMGSGMPWDDGHGGRHEPPANNYPGGGGNMRRGAGRPGLPSGPAAGRPPYR</sequence>
<dbReference type="EMBL" id="VXIS01000227">
    <property type="protein sequence ID" value="KAA8896108.1"/>
    <property type="molecule type" value="Genomic_DNA"/>
</dbReference>
<feature type="domain" description="Mso1 N-terminal" evidence="2">
    <location>
        <begin position="44"/>
        <end position="82"/>
    </location>
</feature>
<comment type="caution">
    <text evidence="3">The sequence shown here is derived from an EMBL/GenBank/DDBJ whole genome shotgun (WGS) entry which is preliminary data.</text>
</comment>
<gene>
    <name evidence="3" type="ORF">FN846DRAFT_966446</name>
</gene>
<feature type="compositionally biased region" description="Polar residues" evidence="1">
    <location>
        <begin position="112"/>
        <end position="121"/>
    </location>
</feature>
<accession>A0A5J5EN06</accession>
<feature type="region of interest" description="Disordered" evidence="1">
    <location>
        <begin position="138"/>
        <end position="264"/>
    </location>
</feature>
<dbReference type="OrthoDB" id="2683368at2759"/>
<feature type="compositionally biased region" description="Polar residues" evidence="1">
    <location>
        <begin position="87"/>
        <end position="99"/>
    </location>
</feature>
<feature type="region of interest" description="Disordered" evidence="1">
    <location>
        <begin position="75"/>
        <end position="124"/>
    </location>
</feature>
<feature type="region of interest" description="Disordered" evidence="1">
    <location>
        <begin position="1"/>
        <end position="23"/>
    </location>
</feature>
<evidence type="ECO:0000313" key="4">
    <source>
        <dbReference type="Proteomes" id="UP000326924"/>
    </source>
</evidence>
<evidence type="ECO:0000313" key="3">
    <source>
        <dbReference type="EMBL" id="KAA8896108.1"/>
    </source>
</evidence>